<dbReference type="InterPro" id="IPR036188">
    <property type="entry name" value="FAD/NAD-bd_sf"/>
</dbReference>
<dbReference type="RefSeq" id="WP_246431077.1">
    <property type="nucleotide sequence ID" value="NZ_JACHIF010000007.1"/>
</dbReference>
<dbReference type="SUPFAM" id="SSF51905">
    <property type="entry name" value="FAD/NAD(P)-binding domain"/>
    <property type="match status" value="1"/>
</dbReference>
<feature type="domain" description="Amine oxidase" evidence="1">
    <location>
        <begin position="24"/>
        <end position="300"/>
    </location>
</feature>
<dbReference type="Gene3D" id="3.50.50.60">
    <property type="entry name" value="FAD/NAD(P)-binding domain"/>
    <property type="match status" value="1"/>
</dbReference>
<evidence type="ECO:0000313" key="3">
    <source>
        <dbReference type="Proteomes" id="UP000534294"/>
    </source>
</evidence>
<dbReference type="Proteomes" id="UP000534294">
    <property type="component" value="Unassembled WGS sequence"/>
</dbReference>
<dbReference type="InterPro" id="IPR050464">
    <property type="entry name" value="Zeta_carotene_desat/Oxidored"/>
</dbReference>
<dbReference type="EMBL" id="JACHIF010000007">
    <property type="protein sequence ID" value="MBB5039122.1"/>
    <property type="molecule type" value="Genomic_DNA"/>
</dbReference>
<organism evidence="2 3">
    <name type="scientific">Prosthecobacter dejongeii</name>
    <dbReference type="NCBI Taxonomy" id="48465"/>
    <lineage>
        <taxon>Bacteria</taxon>
        <taxon>Pseudomonadati</taxon>
        <taxon>Verrucomicrobiota</taxon>
        <taxon>Verrucomicrobiia</taxon>
        <taxon>Verrucomicrobiales</taxon>
        <taxon>Verrucomicrobiaceae</taxon>
        <taxon>Prosthecobacter</taxon>
    </lineage>
</organism>
<dbReference type="PANTHER" id="PTHR42923">
    <property type="entry name" value="PROTOPORPHYRINOGEN OXIDASE"/>
    <property type="match status" value="1"/>
</dbReference>
<gene>
    <name evidence="2" type="ORF">HNQ64_003391</name>
</gene>
<name>A0A7W8DR64_9BACT</name>
<proteinExistence type="predicted"/>
<dbReference type="PANTHER" id="PTHR42923:SF17">
    <property type="entry name" value="AMINE OXIDASE DOMAIN-CONTAINING PROTEIN"/>
    <property type="match status" value="1"/>
</dbReference>
<accession>A0A7W8DR64</accession>
<reference evidence="2 3" key="1">
    <citation type="submission" date="2020-08" db="EMBL/GenBank/DDBJ databases">
        <title>Genomic Encyclopedia of Type Strains, Phase IV (KMG-IV): sequencing the most valuable type-strain genomes for metagenomic binning, comparative biology and taxonomic classification.</title>
        <authorList>
            <person name="Goeker M."/>
        </authorList>
    </citation>
    <scope>NUCLEOTIDE SEQUENCE [LARGE SCALE GENOMIC DNA]</scope>
    <source>
        <strain evidence="2 3">DSM 12251</strain>
    </source>
</reference>
<comment type="caution">
    <text evidence="2">The sequence shown here is derived from an EMBL/GenBank/DDBJ whole genome shotgun (WGS) entry which is preliminary data.</text>
</comment>
<dbReference type="AlphaFoldDB" id="A0A7W8DR64"/>
<sequence>MKNLDKSIFDKMSLPRLAIIGSGISGLGCAHFLHTRYDLTIYEAADYVGGHTNTVTVTEDGQELPIDTGFMVFNHQTYPLLCRLFKELGVETKRTDMSFSLRHLPTGYEYNGKNLDTIFGQRRNLLSPRFWKFLLKIKRFNEETVAAMNDPRFEHMTLREYVAARGYGQDFLDFYVIPMGSAVWSTPPDLMLEFPARTLMHFWFNHGFLGMETRHPWWTVVDGSRQYVRKLIPPFQDRIRLKTPVERIERKNGKVILYAKDHAPEIYDKVILATHAPTSLKMLADPTPLEQELLPRFKYQANLATLHTDDQFMPRTKKCWAAWNYHIEFDQSGIIQPSTHYWMNLLQGVSKKTNYFVSINGAEAIDPAKVLRRISYEHPLFDVEATVAQKRLPDLNRISPDQTTYYAGAWFRYGFHEDGFMSAVNLCRDLLGEDPW</sequence>
<evidence type="ECO:0000259" key="1">
    <source>
        <dbReference type="Pfam" id="PF01593"/>
    </source>
</evidence>
<dbReference type="PROSITE" id="PS51257">
    <property type="entry name" value="PROKAR_LIPOPROTEIN"/>
    <property type="match status" value="1"/>
</dbReference>
<evidence type="ECO:0000313" key="2">
    <source>
        <dbReference type="EMBL" id="MBB5039122.1"/>
    </source>
</evidence>
<dbReference type="GO" id="GO:0016491">
    <property type="term" value="F:oxidoreductase activity"/>
    <property type="evidence" value="ECO:0007669"/>
    <property type="project" value="InterPro"/>
</dbReference>
<dbReference type="InterPro" id="IPR002937">
    <property type="entry name" value="Amino_oxidase"/>
</dbReference>
<keyword evidence="3" id="KW-1185">Reference proteome</keyword>
<dbReference type="Pfam" id="PF01593">
    <property type="entry name" value="Amino_oxidase"/>
    <property type="match status" value="1"/>
</dbReference>
<protein>
    <submittedName>
        <fullName evidence="2">Putative NAD/FAD-binding protein</fullName>
    </submittedName>
</protein>